<dbReference type="InterPro" id="IPR036068">
    <property type="entry name" value="Nicotinate_pribotase-like_C"/>
</dbReference>
<dbReference type="PIRSF" id="PIRSF000484">
    <property type="entry name" value="NAPRT"/>
    <property type="match status" value="1"/>
</dbReference>
<comment type="catalytic activity">
    <reaction evidence="8 9">
        <text>5-phospho-alpha-D-ribose 1-diphosphate + nicotinate + ATP + H2O = nicotinate beta-D-ribonucleotide + ADP + phosphate + diphosphate</text>
        <dbReference type="Rhea" id="RHEA:36163"/>
        <dbReference type="ChEBI" id="CHEBI:15377"/>
        <dbReference type="ChEBI" id="CHEBI:30616"/>
        <dbReference type="ChEBI" id="CHEBI:32544"/>
        <dbReference type="ChEBI" id="CHEBI:33019"/>
        <dbReference type="ChEBI" id="CHEBI:43474"/>
        <dbReference type="ChEBI" id="CHEBI:57502"/>
        <dbReference type="ChEBI" id="CHEBI:58017"/>
        <dbReference type="ChEBI" id="CHEBI:456216"/>
        <dbReference type="EC" id="6.3.4.21"/>
    </reaction>
</comment>
<evidence type="ECO:0000256" key="3">
    <source>
        <dbReference type="ARBA" id="ARBA00013236"/>
    </source>
</evidence>
<accession>A0ABN8F8D1</accession>
<keyword evidence="7 9" id="KW-0808">Transferase</keyword>
<evidence type="ECO:0000256" key="1">
    <source>
        <dbReference type="ARBA" id="ARBA00004952"/>
    </source>
</evidence>
<keyword evidence="12" id="KW-0328">Glycosyltransferase</keyword>
<keyword evidence="6 9" id="KW-0662">Pyridine nucleotide biosynthesis</keyword>
<comment type="function">
    <text evidence="9">Catalyzes the first step in the biosynthesis of NAD from nicotinic acid, the ATP-dependent synthesis of beta-nicotinate D-ribonucleotide from nicotinate and 5-phospho-D-ribose 1-phosphate.</text>
</comment>
<dbReference type="Gene3D" id="3.20.140.10">
    <property type="entry name" value="nicotinate phosphoribosyltransferase"/>
    <property type="match status" value="1"/>
</dbReference>
<comment type="PTM">
    <text evidence="9">Transiently phosphorylated on a His residue during the reaction cycle. Phosphorylation strongly increases the affinity for substrates and increases the rate of nicotinate D-ribonucleotide production. Dephosphorylation regenerates the low-affinity form of the enzyme, leading to product release.</text>
</comment>
<evidence type="ECO:0000259" key="10">
    <source>
        <dbReference type="Pfam" id="PF04095"/>
    </source>
</evidence>
<dbReference type="GO" id="GO:0004516">
    <property type="term" value="F:nicotinate phosphoribosyltransferase activity"/>
    <property type="evidence" value="ECO:0007669"/>
    <property type="project" value="UniProtKB-EC"/>
</dbReference>
<dbReference type="SUPFAM" id="SSF51690">
    <property type="entry name" value="Nicotinate/Quinolinate PRTase C-terminal domain-like"/>
    <property type="match status" value="1"/>
</dbReference>
<gene>
    <name evidence="12" type="primary">pncB</name>
    <name evidence="12" type="ORF">LEM8419_02427</name>
</gene>
<feature type="domain" description="Nicotinate/nicotinamide phosphoribosyltransferase" evidence="10">
    <location>
        <begin position="169"/>
        <end position="349"/>
    </location>
</feature>
<evidence type="ECO:0000256" key="7">
    <source>
        <dbReference type="ARBA" id="ARBA00022679"/>
    </source>
</evidence>
<dbReference type="InterPro" id="IPR013785">
    <property type="entry name" value="Aldolase_TIM"/>
</dbReference>
<evidence type="ECO:0000256" key="5">
    <source>
        <dbReference type="ARBA" id="ARBA00022598"/>
    </source>
</evidence>
<feature type="domain" description="Nicotinate phosphoribosyltransferase N-terminal" evidence="11">
    <location>
        <begin position="16"/>
        <end position="146"/>
    </location>
</feature>
<dbReference type="InterPro" id="IPR041525">
    <property type="entry name" value="N/Namide_PRibTrfase"/>
</dbReference>
<dbReference type="Proteomes" id="UP000837803">
    <property type="component" value="Unassembled WGS sequence"/>
</dbReference>
<evidence type="ECO:0000256" key="6">
    <source>
        <dbReference type="ARBA" id="ARBA00022642"/>
    </source>
</evidence>
<dbReference type="NCBIfam" id="NF009131">
    <property type="entry name" value="PRK12484.1"/>
    <property type="match status" value="1"/>
</dbReference>
<evidence type="ECO:0000256" key="2">
    <source>
        <dbReference type="ARBA" id="ARBA00010897"/>
    </source>
</evidence>
<comment type="pathway">
    <text evidence="1 9">Cofactor biosynthesis; NAD(+) biosynthesis; nicotinate D-ribonucleotide from nicotinate: step 1/1.</text>
</comment>
<reference evidence="12" key="1">
    <citation type="submission" date="2021-12" db="EMBL/GenBank/DDBJ databases">
        <authorList>
            <person name="Rodrigo-Torres L."/>
            <person name="Arahal R. D."/>
            <person name="Lucena T."/>
        </authorList>
    </citation>
    <scope>NUCLEOTIDE SEQUENCE</scope>
    <source>
        <strain evidence="12">CECT 8419</strain>
    </source>
</reference>
<dbReference type="GO" id="GO:0016757">
    <property type="term" value="F:glycosyltransferase activity"/>
    <property type="evidence" value="ECO:0007669"/>
    <property type="project" value="UniProtKB-KW"/>
</dbReference>
<dbReference type="NCBIfam" id="TIGR01513">
    <property type="entry name" value="NAPRTase_put"/>
    <property type="match status" value="1"/>
</dbReference>
<proteinExistence type="inferred from homology"/>
<dbReference type="Pfam" id="PF04095">
    <property type="entry name" value="NAPRTase"/>
    <property type="match status" value="1"/>
</dbReference>
<dbReference type="EMBL" id="CAKLPZ010000003">
    <property type="protein sequence ID" value="CAH1001524.1"/>
    <property type="molecule type" value="Genomic_DNA"/>
</dbReference>
<protein>
    <recommendedName>
        <fullName evidence="3 9">Nicotinate phosphoribosyltransferase</fullName>
        <ecNumber evidence="3 9">6.3.4.21</ecNumber>
    </recommendedName>
</protein>
<dbReference type="InterPro" id="IPR040727">
    <property type="entry name" value="NAPRTase_N"/>
</dbReference>
<dbReference type="RefSeq" id="WP_238751376.1">
    <property type="nucleotide sequence ID" value="NZ_CAKLPZ010000003.1"/>
</dbReference>
<dbReference type="PANTHER" id="PTHR11098:SF1">
    <property type="entry name" value="NICOTINATE PHOSPHORIBOSYLTRANSFERASE"/>
    <property type="match status" value="1"/>
</dbReference>
<dbReference type="SUPFAM" id="SSF54675">
    <property type="entry name" value="Nicotinate/Quinolinate PRTase N-terminal domain-like"/>
    <property type="match status" value="1"/>
</dbReference>
<keyword evidence="4" id="KW-0597">Phosphoprotein</keyword>
<evidence type="ECO:0000256" key="8">
    <source>
        <dbReference type="ARBA" id="ARBA00048668"/>
    </source>
</evidence>
<name>A0ABN8F8D1_9BACT</name>
<comment type="similarity">
    <text evidence="2 9">Belongs to the NAPRTase family.</text>
</comment>
<evidence type="ECO:0000259" key="11">
    <source>
        <dbReference type="Pfam" id="PF17767"/>
    </source>
</evidence>
<sequence>MTTAPLAQVYRPTFGLLTDLYQLTMAAGYYQQGIHERRAVFHLFFRKAPFGERAALAAGLPLAIEIVKGLQFSADDVQYLGRLKGGNGEPLFREPFLNYLQRMKFTGDIDAVPEGEIALPHEPLLRIEGPLIQVQLLETALLNVMNFSTLIATKAARIKAAAGDDRVIEFGLRRAQGIDGGLTASRSAYLGGCDASSNVWAGRYFDVPVRGTHAHSWVMAHTDELSAFEAYAEALPNNCIFLVDTYDTIEGVRNAIRVGKQLRERGHDLRGIRLDSGDLAELSIHARRMLDEAGFPDAIISASDSLDEYAIARLKAAGARITVWGIGTRLATAFDQPALGGVYKLAAIQNAAGEWETKVKRSETLIKVSNPGRLAVRRYYEGDRPVASQLYNTLTGEPSLAVVDGVTVSHSLTGQCTELLQPIFRQGVDVYQPVDLHRTRERALVNWTRWHQPDMDTFVYGLAPELLAEKQALLTTK</sequence>
<organism evidence="12 13">
    <name type="scientific">Neolewinella maritima</name>
    <dbReference type="NCBI Taxonomy" id="1383882"/>
    <lineage>
        <taxon>Bacteria</taxon>
        <taxon>Pseudomonadati</taxon>
        <taxon>Bacteroidota</taxon>
        <taxon>Saprospiria</taxon>
        <taxon>Saprospirales</taxon>
        <taxon>Lewinellaceae</taxon>
        <taxon>Neolewinella</taxon>
    </lineage>
</organism>
<dbReference type="InterPro" id="IPR006405">
    <property type="entry name" value="Nic_PRibTrfase_pncB"/>
</dbReference>
<evidence type="ECO:0000313" key="12">
    <source>
        <dbReference type="EMBL" id="CAH1001524.1"/>
    </source>
</evidence>
<evidence type="ECO:0000313" key="13">
    <source>
        <dbReference type="Proteomes" id="UP000837803"/>
    </source>
</evidence>
<evidence type="ECO:0000256" key="9">
    <source>
        <dbReference type="RuleBase" id="RU365100"/>
    </source>
</evidence>
<dbReference type="PANTHER" id="PTHR11098">
    <property type="entry name" value="NICOTINATE PHOSPHORIBOSYLTRANSFERASE"/>
    <property type="match status" value="1"/>
</dbReference>
<dbReference type="Pfam" id="PF17767">
    <property type="entry name" value="NAPRTase_N"/>
    <property type="match status" value="1"/>
</dbReference>
<dbReference type="Gene3D" id="3.20.20.70">
    <property type="entry name" value="Aldolase class I"/>
    <property type="match status" value="1"/>
</dbReference>
<dbReference type="EC" id="6.3.4.21" evidence="3 9"/>
<evidence type="ECO:0000256" key="4">
    <source>
        <dbReference type="ARBA" id="ARBA00022553"/>
    </source>
</evidence>
<dbReference type="CDD" id="cd01570">
    <property type="entry name" value="NAPRTase_A"/>
    <property type="match status" value="1"/>
</dbReference>
<keyword evidence="13" id="KW-1185">Reference proteome</keyword>
<comment type="caution">
    <text evidence="12">The sequence shown here is derived from an EMBL/GenBank/DDBJ whole genome shotgun (WGS) entry which is preliminary data.</text>
</comment>
<keyword evidence="5 9" id="KW-0436">Ligase</keyword>
<dbReference type="InterPro" id="IPR007229">
    <property type="entry name" value="Nic_PRibTrfase-Fam"/>
</dbReference>
<dbReference type="NCBIfam" id="NF006695">
    <property type="entry name" value="PRK09243.1-2"/>
    <property type="match status" value="1"/>
</dbReference>